<feature type="region of interest" description="Disordered" evidence="1">
    <location>
        <begin position="342"/>
        <end position="362"/>
    </location>
</feature>
<reference evidence="2" key="1">
    <citation type="submission" date="2021-10" db="EMBL/GenBank/DDBJ databases">
        <title>Streptomonospora sp. nov., isolated from mangrove soil.</title>
        <authorList>
            <person name="Chen X."/>
            <person name="Ge X."/>
            <person name="Liu W."/>
        </authorList>
    </citation>
    <scope>NUCLEOTIDE SEQUENCE</scope>
    <source>
        <strain evidence="2">S1-112</strain>
    </source>
</reference>
<evidence type="ECO:0008006" key="4">
    <source>
        <dbReference type="Google" id="ProtNLM"/>
    </source>
</evidence>
<dbReference type="EMBL" id="JAJAQC010000033">
    <property type="protein sequence ID" value="MDA0566324.1"/>
    <property type="molecule type" value="Genomic_DNA"/>
</dbReference>
<organism evidence="2 3">
    <name type="scientific">Streptomonospora mangrovi</name>
    <dbReference type="NCBI Taxonomy" id="2883123"/>
    <lineage>
        <taxon>Bacteria</taxon>
        <taxon>Bacillati</taxon>
        <taxon>Actinomycetota</taxon>
        <taxon>Actinomycetes</taxon>
        <taxon>Streptosporangiales</taxon>
        <taxon>Nocardiopsidaceae</taxon>
        <taxon>Streptomonospora</taxon>
    </lineage>
</organism>
<sequence>MAQRLVLHIGVQKSGTTYLQQMMQDRARELAAINVLYPVPPRRPDAGRLNHHETASYGLLGTEYPWVTEERSAQEKAWWANLRKQVRDWSGTAIVSAEALSVVRTDAARRTIEEFGVPENTDVFITGRGLGKLLPSVWQQHVRNGHATSYDRYLRQLARQRDRGWEELEQDPKTHLWRAFALGRLAQRWAALVGPERVTLVTNPGSPADRLWHRFLEAIDLGDTSGLPAPDTATTVHSGVTAPEAEVLRAVNGNLMGEGWDRASTRKLRTQVIEEFAGREKRGPRLGVRSGFRDRVAAWSREDIDDLRESKVRIVGDIAELHYDPESEPAEPTPAEIAEAAGTAVRAAADWAPSRREAAKAK</sequence>
<comment type="caution">
    <text evidence="2">The sequence shown here is derived from an EMBL/GenBank/DDBJ whole genome shotgun (WGS) entry which is preliminary data.</text>
</comment>
<evidence type="ECO:0000313" key="2">
    <source>
        <dbReference type="EMBL" id="MDA0566324.1"/>
    </source>
</evidence>
<dbReference type="AlphaFoldDB" id="A0A9X3SIJ3"/>
<dbReference type="Gene3D" id="3.40.50.300">
    <property type="entry name" value="P-loop containing nucleotide triphosphate hydrolases"/>
    <property type="match status" value="1"/>
</dbReference>
<evidence type="ECO:0000256" key="1">
    <source>
        <dbReference type="SAM" id="MobiDB-lite"/>
    </source>
</evidence>
<protein>
    <recommendedName>
        <fullName evidence="4">Sulfotransferase family protein</fullName>
    </recommendedName>
</protein>
<feature type="compositionally biased region" description="Low complexity" evidence="1">
    <location>
        <begin position="342"/>
        <end position="352"/>
    </location>
</feature>
<dbReference type="InterPro" id="IPR027417">
    <property type="entry name" value="P-loop_NTPase"/>
</dbReference>
<accession>A0A9X3SIJ3</accession>
<keyword evidence="3" id="KW-1185">Reference proteome</keyword>
<name>A0A9X3SIJ3_9ACTN</name>
<dbReference type="Proteomes" id="UP001140076">
    <property type="component" value="Unassembled WGS sequence"/>
</dbReference>
<proteinExistence type="predicted"/>
<evidence type="ECO:0000313" key="3">
    <source>
        <dbReference type="Proteomes" id="UP001140076"/>
    </source>
</evidence>
<gene>
    <name evidence="2" type="ORF">LG943_18680</name>
</gene>
<feature type="compositionally biased region" description="Basic and acidic residues" evidence="1">
    <location>
        <begin position="353"/>
        <end position="362"/>
    </location>
</feature>